<evidence type="ECO:0000256" key="5">
    <source>
        <dbReference type="SAM" id="Phobius"/>
    </source>
</evidence>
<dbReference type="RefSeq" id="WP_237855427.1">
    <property type="nucleotide sequence ID" value="NZ_JAKLWS010000025.1"/>
</dbReference>
<dbReference type="EMBL" id="JAKLWS010000025">
    <property type="protein sequence ID" value="MCG2590070.1"/>
    <property type="molecule type" value="Genomic_DNA"/>
</dbReference>
<keyword evidence="3 5" id="KW-1133">Transmembrane helix</keyword>
<comment type="caution">
    <text evidence="7">The sequence shown here is derived from an EMBL/GenBank/DDBJ whole genome shotgun (WGS) entry which is preliminary data.</text>
</comment>
<evidence type="ECO:0000256" key="4">
    <source>
        <dbReference type="ARBA" id="ARBA00023136"/>
    </source>
</evidence>
<dbReference type="InterPro" id="IPR007829">
    <property type="entry name" value="TM2"/>
</dbReference>
<dbReference type="Pfam" id="PF05154">
    <property type="entry name" value="TM2"/>
    <property type="match status" value="1"/>
</dbReference>
<feature type="transmembrane region" description="Helical" evidence="5">
    <location>
        <begin position="74"/>
        <end position="95"/>
    </location>
</feature>
<protein>
    <submittedName>
        <fullName evidence="7">TM2 domain-containing protein</fullName>
    </submittedName>
</protein>
<evidence type="ECO:0000313" key="8">
    <source>
        <dbReference type="Proteomes" id="UP001165366"/>
    </source>
</evidence>
<dbReference type="Proteomes" id="UP001165366">
    <property type="component" value="Unassembled WGS sequence"/>
</dbReference>
<reference evidence="7" key="2">
    <citation type="submission" date="2024-05" db="EMBL/GenBank/DDBJ databases">
        <title>Rhodohalobacter halophilus gen. nov., sp. nov., a moderately halophilic member of the family Balneolaceae.</title>
        <authorList>
            <person name="Xia J."/>
        </authorList>
    </citation>
    <scope>NUCLEOTIDE SEQUENCE</scope>
    <source>
        <strain evidence="7">WB101</strain>
    </source>
</reference>
<comment type="subcellular location">
    <subcellularLocation>
        <location evidence="1">Membrane</location>
        <topology evidence="1">Multi-pass membrane protein</topology>
    </subcellularLocation>
</comment>
<accession>A0ABS9KGW6</accession>
<evidence type="ECO:0000313" key="7">
    <source>
        <dbReference type="EMBL" id="MCG2590070.1"/>
    </source>
</evidence>
<feature type="transmembrane region" description="Helical" evidence="5">
    <location>
        <begin position="46"/>
        <end position="68"/>
    </location>
</feature>
<feature type="domain" description="TM2" evidence="6">
    <location>
        <begin position="52"/>
        <end position="93"/>
    </location>
</feature>
<name>A0ABS9KGW6_9BACT</name>
<keyword evidence="8" id="KW-1185">Reference proteome</keyword>
<evidence type="ECO:0000256" key="3">
    <source>
        <dbReference type="ARBA" id="ARBA00022989"/>
    </source>
</evidence>
<gene>
    <name evidence="7" type="ORF">L6773_15945</name>
</gene>
<organism evidence="7 8">
    <name type="scientific">Rhodohalobacter sulfatireducens</name>
    <dbReference type="NCBI Taxonomy" id="2911366"/>
    <lineage>
        <taxon>Bacteria</taxon>
        <taxon>Pseudomonadati</taxon>
        <taxon>Balneolota</taxon>
        <taxon>Balneolia</taxon>
        <taxon>Balneolales</taxon>
        <taxon>Balneolaceae</taxon>
        <taxon>Rhodohalobacter</taxon>
    </lineage>
</organism>
<evidence type="ECO:0000256" key="2">
    <source>
        <dbReference type="ARBA" id="ARBA00022692"/>
    </source>
</evidence>
<sequence>MKKIFEYLPELEGDESEYVGRIIEDMPDEKAKMFSNIYRSRRKDPILFMALAVLGIVPGVAGIHRFFVGQIGMGILYLLTVGLCFIGTIVDMINYKNFAFEYNRKIAKDLLREFD</sequence>
<reference evidence="7" key="1">
    <citation type="submission" date="2022-01" db="EMBL/GenBank/DDBJ databases">
        <authorList>
            <person name="Wang Y."/>
        </authorList>
    </citation>
    <scope>NUCLEOTIDE SEQUENCE</scope>
    <source>
        <strain evidence="7">WB101</strain>
    </source>
</reference>
<proteinExistence type="predicted"/>
<evidence type="ECO:0000259" key="6">
    <source>
        <dbReference type="Pfam" id="PF05154"/>
    </source>
</evidence>
<evidence type="ECO:0000256" key="1">
    <source>
        <dbReference type="ARBA" id="ARBA00004141"/>
    </source>
</evidence>
<keyword evidence="2 5" id="KW-0812">Transmembrane</keyword>
<keyword evidence="4 5" id="KW-0472">Membrane</keyword>